<evidence type="ECO:0000313" key="2">
    <source>
        <dbReference type="Proteomes" id="UP000555756"/>
    </source>
</evidence>
<dbReference type="RefSeq" id="WP_183120139.1">
    <property type="nucleotide sequence ID" value="NZ_JABEQF010000011.1"/>
</dbReference>
<dbReference type="Proteomes" id="UP000555756">
    <property type="component" value="Unassembled WGS sequence"/>
</dbReference>
<reference evidence="1 2" key="1">
    <citation type="submission" date="2020-04" db="EMBL/GenBank/DDBJ databases">
        <title>Description of novel Gluconacetobacter.</title>
        <authorList>
            <person name="Sombolestani A."/>
        </authorList>
    </citation>
    <scope>NUCLEOTIDE SEQUENCE [LARGE SCALE GENOMIC DNA]</scope>
    <source>
        <strain evidence="1 2">LMG 21311</strain>
    </source>
</reference>
<comment type="caution">
    <text evidence="1">The sequence shown here is derived from an EMBL/GenBank/DDBJ whole genome shotgun (WGS) entry which is preliminary data.</text>
</comment>
<accession>A0A7W4JUC2</accession>
<proteinExistence type="predicted"/>
<protein>
    <submittedName>
        <fullName evidence="1">Uncharacterized protein</fullName>
    </submittedName>
</protein>
<name>A0A7W4JUC2_9PROT</name>
<dbReference type="AlphaFoldDB" id="A0A7W4JUC2"/>
<sequence length="114" mass="13416">MRARRREANPMHRPAFTMLGESAMLRPGNRFRQFLRHAVVVTALLAASGCAEEYDGDYDYRPVGWNPGWYSGSYGGHRGWYDDRGMWRGWHSRGGWHDEGGRGWHDRHRHDHRH</sequence>
<keyword evidence="2" id="KW-1185">Reference proteome</keyword>
<organism evidence="1 2">
    <name type="scientific">Gluconacetobacter azotocaptans</name>
    <dbReference type="NCBI Taxonomy" id="142834"/>
    <lineage>
        <taxon>Bacteria</taxon>
        <taxon>Pseudomonadati</taxon>
        <taxon>Pseudomonadota</taxon>
        <taxon>Alphaproteobacteria</taxon>
        <taxon>Acetobacterales</taxon>
        <taxon>Acetobacteraceae</taxon>
        <taxon>Gluconacetobacter</taxon>
    </lineage>
</organism>
<evidence type="ECO:0000313" key="1">
    <source>
        <dbReference type="EMBL" id="MBB2191003.1"/>
    </source>
</evidence>
<dbReference type="EMBL" id="JABEQF010000011">
    <property type="protein sequence ID" value="MBB2191003.1"/>
    <property type="molecule type" value="Genomic_DNA"/>
</dbReference>
<gene>
    <name evidence="1" type="ORF">HLH34_13705</name>
</gene>